<feature type="domain" description="CMP/dCMP-type deaminase" evidence="7">
    <location>
        <begin position="20"/>
        <end position="140"/>
    </location>
</feature>
<evidence type="ECO:0000256" key="6">
    <source>
        <dbReference type="SAM" id="MobiDB-lite"/>
    </source>
</evidence>
<dbReference type="EMBL" id="SMAI01000005">
    <property type="protein sequence ID" value="TCT04990.1"/>
    <property type="molecule type" value="Genomic_DNA"/>
</dbReference>
<dbReference type="PROSITE" id="PS51747">
    <property type="entry name" value="CYT_DCMP_DEAMINASES_2"/>
    <property type="match status" value="1"/>
</dbReference>
<proteinExistence type="predicted"/>
<feature type="region of interest" description="Disordered" evidence="6">
    <location>
        <begin position="272"/>
        <end position="301"/>
    </location>
</feature>
<dbReference type="UniPathway" id="UPA00275">
    <property type="reaction ID" value="UER00401"/>
</dbReference>
<dbReference type="InterPro" id="IPR016192">
    <property type="entry name" value="APOBEC/CMP_deaminase_Zn-bd"/>
</dbReference>
<evidence type="ECO:0000256" key="4">
    <source>
        <dbReference type="ARBA" id="ARBA00022723"/>
    </source>
</evidence>
<dbReference type="GO" id="GO:0009231">
    <property type="term" value="P:riboflavin biosynthetic process"/>
    <property type="evidence" value="ECO:0007669"/>
    <property type="project" value="UniProtKB-UniPathway"/>
</dbReference>
<dbReference type="GO" id="GO:0008270">
    <property type="term" value="F:zinc ion binding"/>
    <property type="evidence" value="ECO:0007669"/>
    <property type="project" value="InterPro"/>
</dbReference>
<dbReference type="InterPro" id="IPR002125">
    <property type="entry name" value="CMP_dCMP_dom"/>
</dbReference>
<name>A0A4R3LWI2_9HYPH</name>
<keyword evidence="9" id="KW-1185">Reference proteome</keyword>
<dbReference type="SUPFAM" id="SSF53927">
    <property type="entry name" value="Cytidine deaminase-like"/>
    <property type="match status" value="1"/>
</dbReference>
<dbReference type="InterPro" id="IPR004794">
    <property type="entry name" value="Eubact_RibD"/>
</dbReference>
<dbReference type="InterPro" id="IPR016193">
    <property type="entry name" value="Cytidine_deaminase-like"/>
</dbReference>
<keyword evidence="5" id="KW-0862">Zinc</keyword>
<evidence type="ECO:0000259" key="7">
    <source>
        <dbReference type="PROSITE" id="PS51747"/>
    </source>
</evidence>
<organism evidence="8 9">
    <name type="scientific">Aquabacter spiritensis</name>
    <dbReference type="NCBI Taxonomy" id="933073"/>
    <lineage>
        <taxon>Bacteria</taxon>
        <taxon>Pseudomonadati</taxon>
        <taxon>Pseudomonadota</taxon>
        <taxon>Alphaproteobacteria</taxon>
        <taxon>Hyphomicrobiales</taxon>
        <taxon>Xanthobacteraceae</taxon>
        <taxon>Aquabacter</taxon>
    </lineage>
</organism>
<comment type="caution">
    <text evidence="8">The sequence shown here is derived from an EMBL/GenBank/DDBJ whole genome shotgun (WGS) entry which is preliminary data.</text>
</comment>
<dbReference type="PANTHER" id="PTHR11079">
    <property type="entry name" value="CYTOSINE DEAMINASE FAMILY MEMBER"/>
    <property type="match status" value="1"/>
</dbReference>
<comment type="pathway">
    <text evidence="1">Cofactor biosynthesis; riboflavin biosynthesis; 5-amino-6-(D-ribitylamino)uracil from GTP: step 2/4.</text>
</comment>
<evidence type="ECO:0000256" key="2">
    <source>
        <dbReference type="ARBA" id="ARBA00012766"/>
    </source>
</evidence>
<dbReference type="CDD" id="cd01284">
    <property type="entry name" value="Riboflavin_deaminase-reductase"/>
    <property type="match status" value="1"/>
</dbReference>
<keyword evidence="4" id="KW-0479">Metal-binding</keyword>
<dbReference type="GO" id="GO:0008835">
    <property type="term" value="F:diaminohydroxyphosphoribosylaminopyrimidine deaminase activity"/>
    <property type="evidence" value="ECO:0007669"/>
    <property type="project" value="UniProtKB-EC"/>
</dbReference>
<evidence type="ECO:0000313" key="8">
    <source>
        <dbReference type="EMBL" id="TCT04990.1"/>
    </source>
</evidence>
<evidence type="ECO:0000256" key="1">
    <source>
        <dbReference type="ARBA" id="ARBA00004882"/>
    </source>
</evidence>
<dbReference type="Gene3D" id="3.40.140.10">
    <property type="entry name" value="Cytidine Deaminase, domain 2"/>
    <property type="match status" value="1"/>
</dbReference>
<dbReference type="PANTHER" id="PTHR11079:SF162">
    <property type="entry name" value="RIBOFLAVIN BIOSYNTHESIS PROTEIN PYRD, CHLOROPLASTIC"/>
    <property type="match status" value="1"/>
</dbReference>
<accession>A0A4R3LWI2</accession>
<reference evidence="8 9" key="1">
    <citation type="submission" date="2019-03" db="EMBL/GenBank/DDBJ databases">
        <title>Genomic Encyclopedia of Type Strains, Phase IV (KMG-IV): sequencing the most valuable type-strain genomes for metagenomic binning, comparative biology and taxonomic classification.</title>
        <authorList>
            <person name="Goeker M."/>
        </authorList>
    </citation>
    <scope>NUCLEOTIDE SEQUENCE [LARGE SCALE GENOMIC DNA]</scope>
    <source>
        <strain evidence="8 9">DSM 9035</strain>
    </source>
</reference>
<dbReference type="PROSITE" id="PS00903">
    <property type="entry name" value="CYT_DCMP_DEAMINASES_1"/>
    <property type="match status" value="1"/>
</dbReference>
<protein>
    <recommendedName>
        <fullName evidence="2">diaminohydroxyphosphoribosylaminopyrimidine deaminase</fullName>
        <ecNumber evidence="2">3.5.4.26</ecNumber>
    </recommendedName>
</protein>
<evidence type="ECO:0000256" key="5">
    <source>
        <dbReference type="ARBA" id="ARBA00022833"/>
    </source>
</evidence>
<sequence>MTVPLIRDRSPPAAGPHAADAAFMHGAIALARAQMGRVWPNPAVGCILVADGQVVGRGATQDGGRPHAETVALESAGPRARGATAYVSLEPCSHWGHTPPCADRLIAAGVRVVHVALRDPYPAVDGAGLRRLAAAGIAVSLGLGAAAARDVVAGFFTRVATGAPLIRRVRPAARWPGRPEVPPLGFDALARSLPDGRTVRLTAQIPFARARDVTGIAGCACCERGADHAAGHDFDLPLGEGGDDLRFAMGRLGLTRVAVRADDPLAARLARQSGPIGDAPHAANGPSGDPLTAFRRTPPWP</sequence>
<keyword evidence="3" id="KW-0686">Riboflavin biosynthesis</keyword>
<evidence type="ECO:0000256" key="3">
    <source>
        <dbReference type="ARBA" id="ARBA00022619"/>
    </source>
</evidence>
<evidence type="ECO:0000313" key="9">
    <source>
        <dbReference type="Proteomes" id="UP000294664"/>
    </source>
</evidence>
<dbReference type="AlphaFoldDB" id="A0A4R3LWI2"/>
<dbReference type="EC" id="3.5.4.26" evidence="2"/>
<dbReference type="RefSeq" id="WP_245504632.1">
    <property type="nucleotide sequence ID" value="NZ_SMAI01000005.1"/>
</dbReference>
<dbReference type="NCBIfam" id="TIGR00326">
    <property type="entry name" value="eubact_ribD"/>
    <property type="match status" value="1"/>
</dbReference>
<gene>
    <name evidence="8" type="ORF">EDC64_10521</name>
</gene>
<dbReference type="Pfam" id="PF00383">
    <property type="entry name" value="dCMP_cyt_deam_1"/>
    <property type="match status" value="1"/>
</dbReference>
<dbReference type="Proteomes" id="UP000294664">
    <property type="component" value="Unassembled WGS sequence"/>
</dbReference>